<organism evidence="1 2">
    <name type="scientific">Gluconobacter cerinus</name>
    <dbReference type="NCBI Taxonomy" id="38307"/>
    <lineage>
        <taxon>Bacteria</taxon>
        <taxon>Pseudomonadati</taxon>
        <taxon>Pseudomonadota</taxon>
        <taxon>Alphaproteobacteria</taxon>
        <taxon>Acetobacterales</taxon>
        <taxon>Acetobacteraceae</taxon>
        <taxon>Gluconobacter</taxon>
    </lineage>
</organism>
<dbReference type="Proteomes" id="UP001156614">
    <property type="component" value="Unassembled WGS sequence"/>
</dbReference>
<dbReference type="RefSeq" id="WP_099210516.1">
    <property type="nucleotide sequence ID" value="NZ_BEWM01000001.1"/>
</dbReference>
<name>A0AAV5NEF9_9PROT</name>
<dbReference type="AlphaFoldDB" id="A0AAV5NEF9"/>
<evidence type="ECO:0000313" key="1">
    <source>
        <dbReference type="EMBL" id="GLQ62539.1"/>
    </source>
</evidence>
<protein>
    <submittedName>
        <fullName evidence="1">Uncharacterized protein</fullName>
    </submittedName>
</protein>
<dbReference type="EMBL" id="BSNU01000002">
    <property type="protein sequence ID" value="GLQ62539.1"/>
    <property type="molecule type" value="Genomic_DNA"/>
</dbReference>
<accession>A0AAV5NEF9</accession>
<evidence type="ECO:0000313" key="2">
    <source>
        <dbReference type="Proteomes" id="UP001156614"/>
    </source>
</evidence>
<proteinExistence type="predicted"/>
<keyword evidence="2" id="KW-1185">Reference proteome</keyword>
<reference evidence="2" key="1">
    <citation type="journal article" date="2019" name="Int. J. Syst. Evol. Microbiol.">
        <title>The Global Catalogue of Microorganisms (GCM) 10K type strain sequencing project: providing services to taxonomists for standard genome sequencing and annotation.</title>
        <authorList>
            <consortium name="The Broad Institute Genomics Platform"/>
            <consortium name="The Broad Institute Genome Sequencing Center for Infectious Disease"/>
            <person name="Wu L."/>
            <person name="Ma J."/>
        </authorList>
    </citation>
    <scope>NUCLEOTIDE SEQUENCE [LARGE SCALE GENOMIC DNA]</scope>
    <source>
        <strain evidence="2">NBRC 3267</strain>
    </source>
</reference>
<comment type="caution">
    <text evidence="1">The sequence shown here is derived from an EMBL/GenBank/DDBJ whole genome shotgun (WGS) entry which is preliminary data.</text>
</comment>
<sequence length="59" mass="6163">MNHAPALKTATQLAVRAIGGIDAAAALTRVGRARISEYQNRNSATTAPIDVAIVLDEFA</sequence>
<gene>
    <name evidence="1" type="ORF">GCM10007867_13840</name>
</gene>